<dbReference type="PANTHER" id="PTHR36453">
    <property type="entry name" value="SECRETED PROTEIN-RELATED"/>
    <property type="match status" value="1"/>
</dbReference>
<sequence length="912" mass="97255">MPTFPYRTRLLTPVCSVLLLGTISSSFVSHAQTTYYVASSGRDTNDGKSAGSPFQSVSRASQLALQPGDQVLFRRGDTFAGTLTINQLGTDGKPIVVDAYGSGAKPILTGAVPVGNWTSVGNNVWQAGCATCGNSVAGVYSNGTALPLGRYPNLSAATKGYLTVQSHNGKTQLTSQQGLPASFAGGEAVIRPVHWILDRATITGQSGNTLQLSYTSNYTPTDGWGFFIQNHPATLDQVGEWYYNPSTRTIQLFDNQSNPNGRTITATVSDGLTLNGASYVTVRNMQITQTQTAGIRATNSNNLTFSGVEITNAGTDGIVLTGSGSGVLIDNCRVVDVNNNGVAVSSYANFTCRGTTIQRIGLVPGRGGSGDGQYVGLQTHGANTLIENNVVDNIGYNAITFTRGTTIQRNLISSYCMAKGDGGGIYTWNGNGQSQSNMRILSNIVYAGNGPWEGTSYKSNTSAHGIYLDDCTANAEVTGNTVFNCYGYGIYLHGTSNITLTNNTSFGNNETQLALMHNGGSCPMRNNIVQNNALVSRTASQLVAKYESNANDLLSYGTFDKNVYARPANDAGKILTVVNNTTGALLQLWQWQSQYTKDGSSLNSPAAYIKSGNSAEYIKFYCNTSAGTISVPLDGNYIDGWNKAYTGQATLPPFSSLILFRANDGTTNPVYLSDLNWIGMSNGYGPAERDRSNGNTGDNDGTTLRLNGVTYEKGLGCHANSDIMYNLAGRYRTFLTDIGIDDEVGNTSCGSVIFRVYADNALIYDSGAMGPTSPTKSLSLDVRGKQILRLMVLNNGDGCGDHGDWAGARLVASGSPRIGAEVLSESREPAAVSIYPVPAKDEIWLRYQAEVNGEAVVELLDMQARPVLKKTHQAVVGENVVRVPVSDVQRGSYLLMLQQGVLRVTKRVLLTD</sequence>
<feature type="signal peptide" evidence="1">
    <location>
        <begin position="1"/>
        <end position="31"/>
    </location>
</feature>
<keyword evidence="1" id="KW-0732">Signal</keyword>
<proteinExistence type="predicted"/>
<dbReference type="PANTHER" id="PTHR36453:SF1">
    <property type="entry name" value="RIGHT HANDED BETA HELIX DOMAIN-CONTAINING PROTEIN"/>
    <property type="match status" value="1"/>
</dbReference>
<organism evidence="3 4">
    <name type="scientific">Spirosoma rhododendri</name>
    <dbReference type="NCBI Taxonomy" id="2728024"/>
    <lineage>
        <taxon>Bacteria</taxon>
        <taxon>Pseudomonadati</taxon>
        <taxon>Bacteroidota</taxon>
        <taxon>Cytophagia</taxon>
        <taxon>Cytophagales</taxon>
        <taxon>Cytophagaceae</taxon>
        <taxon>Spirosoma</taxon>
    </lineage>
</organism>
<name>A0A7L5DII4_9BACT</name>
<dbReference type="Gene3D" id="2.60.120.1060">
    <property type="entry name" value="NPCBM/NEW2 domain"/>
    <property type="match status" value="1"/>
</dbReference>
<dbReference type="SMART" id="SM00710">
    <property type="entry name" value="PbH1"/>
    <property type="match status" value="7"/>
</dbReference>
<dbReference type="InterPro" id="IPR038637">
    <property type="entry name" value="NPCBM_sf"/>
</dbReference>
<dbReference type="Pfam" id="PF13229">
    <property type="entry name" value="Beta_helix"/>
    <property type="match status" value="2"/>
</dbReference>
<dbReference type="RefSeq" id="WP_169550136.1">
    <property type="nucleotide sequence ID" value="NZ_CP051677.1"/>
</dbReference>
<keyword evidence="3" id="KW-0378">Hydrolase</keyword>
<evidence type="ECO:0000313" key="4">
    <source>
        <dbReference type="Proteomes" id="UP000501128"/>
    </source>
</evidence>
<dbReference type="NCBIfam" id="TIGR03804">
    <property type="entry name" value="para_beta_helix"/>
    <property type="match status" value="1"/>
</dbReference>
<dbReference type="InterPro" id="IPR013222">
    <property type="entry name" value="Glyco_hyd_98_carb-bd"/>
</dbReference>
<gene>
    <name evidence="3" type="ORF">HH216_06970</name>
</gene>
<feature type="domain" description="Glycosyl hydrolase family 98 putative carbohydrate-binding module" evidence="2">
    <location>
        <begin position="666"/>
        <end position="812"/>
    </location>
</feature>
<dbReference type="Proteomes" id="UP000501128">
    <property type="component" value="Chromosome"/>
</dbReference>
<dbReference type="GO" id="GO:0016787">
    <property type="term" value="F:hydrolase activity"/>
    <property type="evidence" value="ECO:0007669"/>
    <property type="project" value="UniProtKB-KW"/>
</dbReference>
<reference evidence="3 4" key="1">
    <citation type="submission" date="2020-04" db="EMBL/GenBank/DDBJ databases">
        <title>Genome sequencing of novel species.</title>
        <authorList>
            <person name="Heo J."/>
            <person name="Kim S.-J."/>
            <person name="Kim J.-S."/>
            <person name="Hong S.-B."/>
            <person name="Kwon S.-W."/>
        </authorList>
    </citation>
    <scope>NUCLEOTIDE SEQUENCE [LARGE SCALE GENOMIC DNA]</scope>
    <source>
        <strain evidence="3 4">CJU-R4</strain>
    </source>
</reference>
<dbReference type="SMART" id="SM00776">
    <property type="entry name" value="NPCBM"/>
    <property type="match status" value="1"/>
</dbReference>
<feature type="chain" id="PRO_5029474399" evidence="1">
    <location>
        <begin position="32"/>
        <end position="912"/>
    </location>
</feature>
<dbReference type="Pfam" id="PF08305">
    <property type="entry name" value="NPCBM"/>
    <property type="match status" value="1"/>
</dbReference>
<dbReference type="Pfam" id="PF18962">
    <property type="entry name" value="Por_Secre_tail"/>
    <property type="match status" value="1"/>
</dbReference>
<dbReference type="EMBL" id="CP051677">
    <property type="protein sequence ID" value="QJD78194.1"/>
    <property type="molecule type" value="Genomic_DNA"/>
</dbReference>
<dbReference type="InterPro" id="IPR022441">
    <property type="entry name" value="Para_beta_helix_rpt-2"/>
</dbReference>
<evidence type="ECO:0000259" key="2">
    <source>
        <dbReference type="SMART" id="SM00776"/>
    </source>
</evidence>
<dbReference type="KEGG" id="srho:HH216_06970"/>
<dbReference type="InterPro" id="IPR006626">
    <property type="entry name" value="PbH1"/>
</dbReference>
<dbReference type="InterPro" id="IPR008979">
    <property type="entry name" value="Galactose-bd-like_sf"/>
</dbReference>
<dbReference type="AlphaFoldDB" id="A0A7L5DII4"/>
<dbReference type="SUPFAM" id="SSF51126">
    <property type="entry name" value="Pectin lyase-like"/>
    <property type="match status" value="2"/>
</dbReference>
<dbReference type="Gene3D" id="2.160.20.10">
    <property type="entry name" value="Single-stranded right-handed beta-helix, Pectin lyase-like"/>
    <property type="match status" value="3"/>
</dbReference>
<keyword evidence="4" id="KW-1185">Reference proteome</keyword>
<dbReference type="InterPro" id="IPR011050">
    <property type="entry name" value="Pectin_lyase_fold/virulence"/>
</dbReference>
<dbReference type="SUPFAM" id="SSF49785">
    <property type="entry name" value="Galactose-binding domain-like"/>
    <property type="match status" value="1"/>
</dbReference>
<dbReference type="InterPro" id="IPR026444">
    <property type="entry name" value="Secre_tail"/>
</dbReference>
<evidence type="ECO:0000313" key="3">
    <source>
        <dbReference type="EMBL" id="QJD78194.1"/>
    </source>
</evidence>
<accession>A0A7L5DII4</accession>
<dbReference type="InterPro" id="IPR012334">
    <property type="entry name" value="Pectin_lyas_fold"/>
</dbReference>
<dbReference type="InterPro" id="IPR039448">
    <property type="entry name" value="Beta_helix"/>
</dbReference>
<evidence type="ECO:0000256" key="1">
    <source>
        <dbReference type="SAM" id="SignalP"/>
    </source>
</evidence>
<protein>
    <submittedName>
        <fullName evidence="3">Glycoside hydrolase</fullName>
    </submittedName>
</protein>